<dbReference type="STRING" id="230819.A0A5C3LAL0"/>
<dbReference type="Proteomes" id="UP000307440">
    <property type="component" value="Unassembled WGS sequence"/>
</dbReference>
<evidence type="ECO:0000313" key="4">
    <source>
        <dbReference type="Proteomes" id="UP000307440"/>
    </source>
</evidence>
<dbReference type="OrthoDB" id="3188789at2759"/>
<keyword evidence="2" id="KW-1133">Transmembrane helix</keyword>
<dbReference type="EMBL" id="ML210147">
    <property type="protein sequence ID" value="TFK29840.1"/>
    <property type="molecule type" value="Genomic_DNA"/>
</dbReference>
<evidence type="ECO:0008006" key="5">
    <source>
        <dbReference type="Google" id="ProtNLM"/>
    </source>
</evidence>
<feature type="transmembrane region" description="Helical" evidence="2">
    <location>
        <begin position="77"/>
        <end position="101"/>
    </location>
</feature>
<gene>
    <name evidence="3" type="ORF">FA15DRAFT_608654</name>
</gene>
<reference evidence="3 4" key="1">
    <citation type="journal article" date="2019" name="Nat. Ecol. Evol.">
        <title>Megaphylogeny resolves global patterns of mushroom evolution.</title>
        <authorList>
            <person name="Varga T."/>
            <person name="Krizsan K."/>
            <person name="Foldi C."/>
            <person name="Dima B."/>
            <person name="Sanchez-Garcia M."/>
            <person name="Sanchez-Ramirez S."/>
            <person name="Szollosi G.J."/>
            <person name="Szarkandi J.G."/>
            <person name="Papp V."/>
            <person name="Albert L."/>
            <person name="Andreopoulos W."/>
            <person name="Angelini C."/>
            <person name="Antonin V."/>
            <person name="Barry K.W."/>
            <person name="Bougher N.L."/>
            <person name="Buchanan P."/>
            <person name="Buyck B."/>
            <person name="Bense V."/>
            <person name="Catcheside P."/>
            <person name="Chovatia M."/>
            <person name="Cooper J."/>
            <person name="Damon W."/>
            <person name="Desjardin D."/>
            <person name="Finy P."/>
            <person name="Geml J."/>
            <person name="Haridas S."/>
            <person name="Hughes K."/>
            <person name="Justo A."/>
            <person name="Karasinski D."/>
            <person name="Kautmanova I."/>
            <person name="Kiss B."/>
            <person name="Kocsube S."/>
            <person name="Kotiranta H."/>
            <person name="LaButti K.M."/>
            <person name="Lechner B.E."/>
            <person name="Liimatainen K."/>
            <person name="Lipzen A."/>
            <person name="Lukacs Z."/>
            <person name="Mihaltcheva S."/>
            <person name="Morgado L.N."/>
            <person name="Niskanen T."/>
            <person name="Noordeloos M.E."/>
            <person name="Ohm R.A."/>
            <person name="Ortiz-Santana B."/>
            <person name="Ovrebo C."/>
            <person name="Racz N."/>
            <person name="Riley R."/>
            <person name="Savchenko A."/>
            <person name="Shiryaev A."/>
            <person name="Soop K."/>
            <person name="Spirin V."/>
            <person name="Szebenyi C."/>
            <person name="Tomsovsky M."/>
            <person name="Tulloss R.E."/>
            <person name="Uehling J."/>
            <person name="Grigoriev I.V."/>
            <person name="Vagvolgyi C."/>
            <person name="Papp T."/>
            <person name="Martin F.M."/>
            <person name="Miettinen O."/>
            <person name="Hibbett D.S."/>
            <person name="Nagy L.G."/>
        </authorList>
    </citation>
    <scope>NUCLEOTIDE SEQUENCE [LARGE SCALE GENOMIC DNA]</scope>
    <source>
        <strain evidence="3 4">CBS 121175</strain>
    </source>
</reference>
<organism evidence="3 4">
    <name type="scientific">Coprinopsis marcescibilis</name>
    <name type="common">Agaric fungus</name>
    <name type="synonym">Psathyrella marcescibilis</name>
    <dbReference type="NCBI Taxonomy" id="230819"/>
    <lineage>
        <taxon>Eukaryota</taxon>
        <taxon>Fungi</taxon>
        <taxon>Dikarya</taxon>
        <taxon>Basidiomycota</taxon>
        <taxon>Agaricomycotina</taxon>
        <taxon>Agaricomycetes</taxon>
        <taxon>Agaricomycetidae</taxon>
        <taxon>Agaricales</taxon>
        <taxon>Agaricineae</taxon>
        <taxon>Psathyrellaceae</taxon>
        <taxon>Coprinopsis</taxon>
    </lineage>
</organism>
<feature type="transmembrane region" description="Helical" evidence="2">
    <location>
        <begin position="12"/>
        <end position="32"/>
    </location>
</feature>
<keyword evidence="2" id="KW-0812">Transmembrane</keyword>
<feature type="transmembrane region" description="Helical" evidence="2">
    <location>
        <begin position="121"/>
        <end position="146"/>
    </location>
</feature>
<proteinExistence type="predicted"/>
<evidence type="ECO:0000256" key="1">
    <source>
        <dbReference type="SAM" id="MobiDB-lite"/>
    </source>
</evidence>
<keyword evidence="2" id="KW-0472">Membrane</keyword>
<keyword evidence="4" id="KW-1185">Reference proteome</keyword>
<protein>
    <recommendedName>
        <fullName evidence="5">MARVEL domain-containing protein</fullName>
    </recommendedName>
</protein>
<evidence type="ECO:0000313" key="3">
    <source>
        <dbReference type="EMBL" id="TFK29840.1"/>
    </source>
</evidence>
<dbReference type="AlphaFoldDB" id="A0A5C3LAL0"/>
<feature type="transmembrane region" description="Helical" evidence="2">
    <location>
        <begin position="44"/>
        <end position="65"/>
    </location>
</feature>
<sequence>MLSTGFHLVRAVFFALLVLFNTLSLGFAAWHITISAQAGVPASVTSIFTVFESCVLFLCVILAFLEAIRPFTRTSLIIVECSWTALLSLFQLGAAISATINGPSTFCRPNIPDSFCASSSLLIPALWMKCLLCFGYCFTLLISVLAHRTVVPDIWGETIYTVNWFYADSTSPIQLPIGESRWEKEYSKSHSRVGSLDDLESGSLRQKHFSIDRSTDVVAPWAQEKNHKRGVDSPFSVSKPLADSPAYATKTLPLVPSSYRLSTPRTSLSPSRFVERFRESRILSRNETPSQFGKHLIKKDGGPSFPTTIADHDRPIPLPRLSEWVKADVWKS</sequence>
<feature type="region of interest" description="Disordered" evidence="1">
    <location>
        <begin position="292"/>
        <end position="313"/>
    </location>
</feature>
<accession>A0A5C3LAL0</accession>
<name>A0A5C3LAL0_COPMA</name>
<evidence type="ECO:0000256" key="2">
    <source>
        <dbReference type="SAM" id="Phobius"/>
    </source>
</evidence>